<evidence type="ECO:0000313" key="1">
    <source>
        <dbReference type="EMBL" id="TGY67232.1"/>
    </source>
</evidence>
<name>A0AC61RA92_9FIRM</name>
<dbReference type="EMBL" id="SRYG01000001">
    <property type="protein sequence ID" value="TGY67232.1"/>
    <property type="molecule type" value="Genomic_DNA"/>
</dbReference>
<proteinExistence type="predicted"/>
<comment type="caution">
    <text evidence="1">The sequence shown here is derived from an EMBL/GenBank/DDBJ whole genome shotgun (WGS) entry which is preliminary data.</text>
</comment>
<gene>
    <name evidence="1" type="ORF">E5336_00180</name>
</gene>
<sequence length="455" mass="52153">MLKRKMMAVLEAWKERNEGVALCIMGARQTGKTTIAKEFGRTHYQQTIEVNFLLQEDAGKIFEHVDRAEDILRNLSAYTRQRIIPGHTLVLFDEVEACPAARTHIKTLVLDGRCDYIETGSMLGVRFREVRSYPVGFEQIVRMYPLDFEEFLWAHQIPEATISYIQQAFRNETEVSASIHDTLIKLFRTYMVVGGMPKVVQAFIDSGDISEVTHIQHDLLALYRQDIAQYAPNTDKPKIRDVLDQIPSQLNAKNNRFKLSHIAKNARSIHFESSFLWLSEAGVALPCYNCTAPVIPLDLNLKRNLFKLYFCDTGLLCAMSLDEIQFDVLQGNVQINHGSLLENVFAQSLTSNRFPLYYFDSKKIGELDFVIQNRQKITTLEIKSGNDFTKHPSLDRALANPEWKIEEGIVFCKGNVRRQGNVLYLPFYMVFLLEHAHTEKPALLKTNFSDLLPPK</sequence>
<protein>
    <submittedName>
        <fullName evidence="1">DUF4143 domain-containing protein</fullName>
    </submittedName>
</protein>
<evidence type="ECO:0000313" key="2">
    <source>
        <dbReference type="Proteomes" id="UP000308836"/>
    </source>
</evidence>
<keyword evidence="2" id="KW-1185">Reference proteome</keyword>
<reference evidence="1" key="1">
    <citation type="submission" date="2019-04" db="EMBL/GenBank/DDBJ databases">
        <title>Microbes associate with the intestines of laboratory mice.</title>
        <authorList>
            <person name="Navarre W."/>
            <person name="Wong E."/>
            <person name="Huang K."/>
            <person name="Tropini C."/>
            <person name="Ng K."/>
            <person name="Yu B."/>
        </authorList>
    </citation>
    <scope>NUCLEOTIDE SEQUENCE</scope>
    <source>
        <strain evidence="1">NM09_H32</strain>
    </source>
</reference>
<organism evidence="1 2">
    <name type="scientific">Dubosiella muris</name>
    <dbReference type="NCBI Taxonomy" id="3038133"/>
    <lineage>
        <taxon>Bacteria</taxon>
        <taxon>Bacillati</taxon>
        <taxon>Bacillota</taxon>
        <taxon>Erysipelotrichia</taxon>
        <taxon>Erysipelotrichales</taxon>
        <taxon>Erysipelotrichaceae</taxon>
        <taxon>Dubosiella</taxon>
    </lineage>
</organism>
<dbReference type="Proteomes" id="UP000308836">
    <property type="component" value="Unassembled WGS sequence"/>
</dbReference>
<accession>A0AC61RA92</accession>